<organism evidence="1 2">
    <name type="scientific">Aspergillus granulosus</name>
    <dbReference type="NCBI Taxonomy" id="176169"/>
    <lineage>
        <taxon>Eukaryota</taxon>
        <taxon>Fungi</taxon>
        <taxon>Dikarya</taxon>
        <taxon>Ascomycota</taxon>
        <taxon>Pezizomycotina</taxon>
        <taxon>Eurotiomycetes</taxon>
        <taxon>Eurotiomycetidae</taxon>
        <taxon>Eurotiales</taxon>
        <taxon>Aspergillaceae</taxon>
        <taxon>Aspergillus</taxon>
        <taxon>Aspergillus subgen. Nidulantes</taxon>
    </lineage>
</organism>
<comment type="caution">
    <text evidence="1">The sequence shown here is derived from an EMBL/GenBank/DDBJ whole genome shotgun (WGS) entry which is preliminary data.</text>
</comment>
<evidence type="ECO:0000313" key="2">
    <source>
        <dbReference type="Proteomes" id="UP001610334"/>
    </source>
</evidence>
<proteinExistence type="predicted"/>
<sequence length="61" mass="7240">MVNYKHRLFASKEEQIVNTRQRPTQFGPGSSSIPILHQRRYRTWSKSSTRTASRRCLQYAK</sequence>
<reference evidence="1 2" key="1">
    <citation type="submission" date="2024-07" db="EMBL/GenBank/DDBJ databases">
        <title>Section-level genome sequencing and comparative genomics of Aspergillus sections Usti and Cavernicolus.</title>
        <authorList>
            <consortium name="Lawrence Berkeley National Laboratory"/>
            <person name="Nybo J.L."/>
            <person name="Vesth T.C."/>
            <person name="Theobald S."/>
            <person name="Frisvad J.C."/>
            <person name="Larsen T.O."/>
            <person name="Kjaerboelling I."/>
            <person name="Rothschild-Mancinelli K."/>
            <person name="Lyhne E.K."/>
            <person name="Kogle M.E."/>
            <person name="Barry K."/>
            <person name="Clum A."/>
            <person name="Na H."/>
            <person name="Ledsgaard L."/>
            <person name="Lin J."/>
            <person name="Lipzen A."/>
            <person name="Kuo A."/>
            <person name="Riley R."/>
            <person name="Mondo S."/>
            <person name="Labutti K."/>
            <person name="Haridas S."/>
            <person name="Pangalinan J."/>
            <person name="Salamov A.A."/>
            <person name="Simmons B.A."/>
            <person name="Magnuson J.K."/>
            <person name="Chen J."/>
            <person name="Drula E."/>
            <person name="Henrissat B."/>
            <person name="Wiebenga A."/>
            <person name="Lubbers R.J."/>
            <person name="Gomes A.C."/>
            <person name="Makela M.R."/>
            <person name="Stajich J."/>
            <person name="Grigoriev I.V."/>
            <person name="Mortensen U.H."/>
            <person name="De Vries R.P."/>
            <person name="Baker S.E."/>
            <person name="Andersen M.R."/>
        </authorList>
    </citation>
    <scope>NUCLEOTIDE SEQUENCE [LARGE SCALE GENOMIC DNA]</scope>
    <source>
        <strain evidence="1 2">CBS 588.65</strain>
    </source>
</reference>
<gene>
    <name evidence="1" type="ORF">BJX63DRAFT_394268</name>
</gene>
<keyword evidence="2" id="KW-1185">Reference proteome</keyword>
<dbReference type="Proteomes" id="UP001610334">
    <property type="component" value="Unassembled WGS sequence"/>
</dbReference>
<accession>A0ABR4HD32</accession>
<dbReference type="EMBL" id="JBFXLT010000040">
    <property type="protein sequence ID" value="KAL2813380.1"/>
    <property type="molecule type" value="Genomic_DNA"/>
</dbReference>
<evidence type="ECO:0000313" key="1">
    <source>
        <dbReference type="EMBL" id="KAL2813380.1"/>
    </source>
</evidence>
<name>A0ABR4HD32_9EURO</name>
<protein>
    <submittedName>
        <fullName evidence="1">Uncharacterized protein</fullName>
    </submittedName>
</protein>